<feature type="region of interest" description="Disordered" evidence="1">
    <location>
        <begin position="326"/>
        <end position="484"/>
    </location>
</feature>
<organism evidence="2 3">
    <name type="scientific">[Emmonsia] crescens</name>
    <dbReference type="NCBI Taxonomy" id="73230"/>
    <lineage>
        <taxon>Eukaryota</taxon>
        <taxon>Fungi</taxon>
        <taxon>Dikarya</taxon>
        <taxon>Ascomycota</taxon>
        <taxon>Pezizomycotina</taxon>
        <taxon>Eurotiomycetes</taxon>
        <taxon>Eurotiomycetidae</taxon>
        <taxon>Onygenales</taxon>
        <taxon>Ajellomycetaceae</taxon>
        <taxon>Emergomyces</taxon>
    </lineage>
</organism>
<feature type="region of interest" description="Disordered" evidence="1">
    <location>
        <begin position="142"/>
        <end position="165"/>
    </location>
</feature>
<feature type="compositionally biased region" description="Polar residues" evidence="1">
    <location>
        <begin position="434"/>
        <end position="455"/>
    </location>
</feature>
<protein>
    <submittedName>
        <fullName evidence="2">Uncharacterized protein</fullName>
    </submittedName>
</protein>
<evidence type="ECO:0000313" key="3">
    <source>
        <dbReference type="Proteomes" id="UP000226031"/>
    </source>
</evidence>
<proteinExistence type="predicted"/>
<dbReference type="EMBL" id="PDND01000109">
    <property type="protein sequence ID" value="PGH31946.1"/>
    <property type="molecule type" value="Genomic_DNA"/>
</dbReference>
<sequence>MLNYWELESISRGIYGGSDSPMAVYASDTTLQNTQKWLLSLQTPRKQPASFPRNSSGQPTPFAERIPPGHIGQSTNFPDHHSHYGKASCEPAFELAPLTERNLTKLNKRLTKRPSNVSYSSASTVCCTADEEFLRNLAREQYGDPKPYKRTPSPCPPSNATIPHSLEKPRSVMTMRTTHEPHQCALGIACLLEIDNLNYHRFMATKLVAKAREARLVGVPVEPGQGYHNLSALKFSSRYTSGLLLQECQRYGLPGLNPVAILKEIQSPDYWETERRYLENPGCLAKRQKISVAPISTETSPPPPSGSIKVLMDYSASGRPLRFQTLSQFPEQRTQVPATSVSPFGKTESHGQPNSTKRAPTRQIRQMDEKKSATSPNVSNQTRDQVHVRRKRKLVKDAAATGNFSPKRRKMNTAQSAPAKRSPNIPALHDRGQPDSSDLLNPTTTQGSARRNMQQPLAPADLSRTSKAKSRSHDQQQANTSHKLTVNKMPADGVYTVSKSQSTHTSPLRRSTRLAKTEDAERRATREANSTIPVETKHHSYHRTRRFYSKREGG</sequence>
<dbReference type="Proteomes" id="UP000226031">
    <property type="component" value="Unassembled WGS sequence"/>
</dbReference>
<feature type="compositionally biased region" description="Polar residues" evidence="1">
    <location>
        <begin position="326"/>
        <end position="342"/>
    </location>
</feature>
<comment type="caution">
    <text evidence="2">The sequence shown here is derived from an EMBL/GenBank/DDBJ whole genome shotgun (WGS) entry which is preliminary data.</text>
</comment>
<feature type="compositionally biased region" description="Basic and acidic residues" evidence="1">
    <location>
        <begin position="515"/>
        <end position="526"/>
    </location>
</feature>
<accession>A0A2B7ZD98</accession>
<feature type="compositionally biased region" description="Polar residues" evidence="1">
    <location>
        <begin position="498"/>
        <end position="509"/>
    </location>
</feature>
<evidence type="ECO:0000313" key="2">
    <source>
        <dbReference type="EMBL" id="PGH31946.1"/>
    </source>
</evidence>
<feature type="compositionally biased region" description="Polar residues" evidence="1">
    <location>
        <begin position="373"/>
        <end position="383"/>
    </location>
</feature>
<feature type="compositionally biased region" description="Basic residues" evidence="1">
    <location>
        <begin position="539"/>
        <end position="548"/>
    </location>
</feature>
<name>A0A2B7ZD98_9EURO</name>
<feature type="region of interest" description="Disordered" evidence="1">
    <location>
        <begin position="498"/>
        <end position="554"/>
    </location>
</feature>
<evidence type="ECO:0000256" key="1">
    <source>
        <dbReference type="SAM" id="MobiDB-lite"/>
    </source>
</evidence>
<dbReference type="VEuPathDB" id="FungiDB:EMCG_09607"/>
<gene>
    <name evidence="2" type="ORF">GX50_05274</name>
</gene>
<feature type="compositionally biased region" description="Polar residues" evidence="1">
    <location>
        <begin position="475"/>
        <end position="484"/>
    </location>
</feature>
<dbReference type="AlphaFoldDB" id="A0A2B7ZD98"/>
<keyword evidence="3" id="KW-1185">Reference proteome</keyword>
<reference evidence="2 3" key="1">
    <citation type="submission" date="2017-10" db="EMBL/GenBank/DDBJ databases">
        <title>Comparative genomics in systemic dimorphic fungi from Ajellomycetaceae.</title>
        <authorList>
            <person name="Munoz J.F."/>
            <person name="Mcewen J.G."/>
            <person name="Clay O.K."/>
            <person name="Cuomo C.A."/>
        </authorList>
    </citation>
    <scope>NUCLEOTIDE SEQUENCE [LARGE SCALE GENOMIC DNA]</scope>
    <source>
        <strain evidence="2 3">UAMH4076</strain>
    </source>
</reference>